<evidence type="ECO:0000313" key="25">
    <source>
        <dbReference type="Ensembl" id="ENSCSEP00000013176.1"/>
    </source>
</evidence>
<keyword evidence="4" id="KW-0963">Cytoplasm</keyword>
<dbReference type="GeneID" id="103387487"/>
<evidence type="ECO:0000256" key="7">
    <source>
        <dbReference type="ARBA" id="ARBA00022692"/>
    </source>
</evidence>
<evidence type="ECO:0000256" key="18">
    <source>
        <dbReference type="ARBA" id="ARBA00023288"/>
    </source>
</evidence>
<feature type="transmembrane region" description="Helical" evidence="23">
    <location>
        <begin position="273"/>
        <end position="294"/>
    </location>
</feature>
<dbReference type="Pfam" id="PF00001">
    <property type="entry name" value="7tm_1"/>
    <property type="match status" value="1"/>
</dbReference>
<dbReference type="CTD" id="23596"/>
<dbReference type="GO" id="GO:0005886">
    <property type="term" value="C:plasma membrane"/>
    <property type="evidence" value="ECO:0007669"/>
    <property type="project" value="UniProtKB-SubCell"/>
</dbReference>
<dbReference type="CDD" id="cd15078">
    <property type="entry name" value="7tmA_Encephalopsin"/>
    <property type="match status" value="1"/>
</dbReference>
<dbReference type="FunCoup" id="A0A3P8VIT9">
    <property type="interactions" value="13"/>
</dbReference>
<dbReference type="InterPro" id="IPR017452">
    <property type="entry name" value="GPCR_Rhodpsn_7TM"/>
</dbReference>
<dbReference type="InterPro" id="IPR027430">
    <property type="entry name" value="Retinal_BS"/>
</dbReference>
<evidence type="ECO:0000256" key="21">
    <source>
        <dbReference type="ARBA" id="ARBA00079531"/>
    </source>
</evidence>
<keyword evidence="18" id="KW-0449">Lipoprotein</keyword>
<organism evidence="25 26">
    <name type="scientific">Cynoglossus semilaevis</name>
    <name type="common">Tongue sole</name>
    <dbReference type="NCBI Taxonomy" id="244447"/>
    <lineage>
        <taxon>Eukaryota</taxon>
        <taxon>Metazoa</taxon>
        <taxon>Chordata</taxon>
        <taxon>Craniata</taxon>
        <taxon>Vertebrata</taxon>
        <taxon>Euteleostomi</taxon>
        <taxon>Actinopterygii</taxon>
        <taxon>Neopterygii</taxon>
        <taxon>Teleostei</taxon>
        <taxon>Neoteleostei</taxon>
        <taxon>Acanthomorphata</taxon>
        <taxon>Carangaria</taxon>
        <taxon>Pleuronectiformes</taxon>
        <taxon>Pleuronectoidei</taxon>
        <taxon>Cynoglossidae</taxon>
        <taxon>Cynoglossinae</taxon>
        <taxon>Cynoglossus</taxon>
    </lineage>
</organism>
<dbReference type="GO" id="GO:0009637">
    <property type="term" value="P:response to blue light"/>
    <property type="evidence" value="ECO:0007669"/>
    <property type="project" value="UniProtKB-ARBA"/>
</dbReference>
<feature type="transmembrane region" description="Helical" evidence="23">
    <location>
        <begin position="101"/>
        <end position="119"/>
    </location>
</feature>
<dbReference type="GO" id="GO:0004930">
    <property type="term" value="F:G protein-coupled receptor activity"/>
    <property type="evidence" value="ECO:0007669"/>
    <property type="project" value="UniProtKB-KW"/>
</dbReference>
<evidence type="ECO:0000256" key="10">
    <source>
        <dbReference type="ARBA" id="ARBA00022991"/>
    </source>
</evidence>
<name>A0A3P8VIT9_CYNSE</name>
<dbReference type="FunFam" id="1.20.1070.10:FF:000225">
    <property type="entry name" value="Opsin 3"/>
    <property type="match status" value="1"/>
</dbReference>
<evidence type="ECO:0000256" key="3">
    <source>
        <dbReference type="ARBA" id="ARBA00022475"/>
    </source>
</evidence>
<comment type="subcellular location">
    <subcellularLocation>
        <location evidence="2">Cell membrane</location>
        <topology evidence="2">Multi-pass membrane protein</topology>
    </subcellularLocation>
    <subcellularLocation>
        <location evidence="1">Cytoplasm</location>
    </subcellularLocation>
    <subcellularLocation>
        <location evidence="23">Membrane</location>
        <topology evidence="23">Multi-pass membrane protein</topology>
    </subcellularLocation>
</comment>
<dbReference type="PRINTS" id="PR00238">
    <property type="entry name" value="OPSIN"/>
</dbReference>
<dbReference type="GeneTree" id="ENSGT01150000286935"/>
<evidence type="ECO:0000313" key="26">
    <source>
        <dbReference type="Proteomes" id="UP000265120"/>
    </source>
</evidence>
<accession>A0A3P8VIT9</accession>
<keyword evidence="12 23" id="KW-0472">Membrane</keyword>
<evidence type="ECO:0000256" key="22">
    <source>
        <dbReference type="ARBA" id="ARBA00083377"/>
    </source>
</evidence>
<keyword evidence="11 23" id="KW-0297">G-protein coupled receptor</keyword>
<comment type="subunit">
    <text evidence="19">Interacts with MC1R; the interaction results in a decrease in MC1R-mediated cAMP signaling and ultimately a decrease in melanin production in melanocytes.</text>
</comment>
<evidence type="ECO:0000256" key="8">
    <source>
        <dbReference type="ARBA" id="ARBA00022925"/>
    </source>
</evidence>
<evidence type="ECO:0000256" key="17">
    <source>
        <dbReference type="ARBA" id="ARBA00023224"/>
    </source>
</evidence>
<evidence type="ECO:0000256" key="14">
    <source>
        <dbReference type="ARBA" id="ARBA00023157"/>
    </source>
</evidence>
<evidence type="ECO:0000256" key="13">
    <source>
        <dbReference type="ARBA" id="ARBA00023139"/>
    </source>
</evidence>
<feature type="transmembrane region" description="Helical" evidence="23">
    <location>
        <begin position="139"/>
        <end position="158"/>
    </location>
</feature>
<evidence type="ECO:0000256" key="4">
    <source>
        <dbReference type="ARBA" id="ARBA00022490"/>
    </source>
</evidence>
<keyword evidence="10 23" id="KW-0157">Chromophore</keyword>
<evidence type="ECO:0000259" key="24">
    <source>
        <dbReference type="PROSITE" id="PS50262"/>
    </source>
</evidence>
<dbReference type="InterPro" id="IPR001760">
    <property type="entry name" value="Opsin"/>
</dbReference>
<evidence type="ECO:0000256" key="11">
    <source>
        <dbReference type="ARBA" id="ARBA00023040"/>
    </source>
</evidence>
<dbReference type="OMA" id="IDDNSKH"/>
<dbReference type="SUPFAM" id="SSF81321">
    <property type="entry name" value="Family A G protein-coupled receptor-like"/>
    <property type="match status" value="1"/>
</dbReference>
<dbReference type="GO" id="GO:0009893">
    <property type="term" value="P:positive regulation of metabolic process"/>
    <property type="evidence" value="ECO:0007669"/>
    <property type="project" value="UniProtKB-ARBA"/>
</dbReference>
<feature type="transmembrane region" description="Helical" evidence="23">
    <location>
        <begin position="235"/>
        <end position="253"/>
    </location>
</feature>
<dbReference type="OrthoDB" id="2105199at2759"/>
<reference evidence="25" key="3">
    <citation type="submission" date="2025-09" db="UniProtKB">
        <authorList>
            <consortium name="Ensembl"/>
        </authorList>
    </citation>
    <scope>IDENTIFICATION</scope>
</reference>
<dbReference type="PRINTS" id="PR00237">
    <property type="entry name" value="GPCRRHODOPSN"/>
</dbReference>
<dbReference type="GO" id="GO:0005737">
    <property type="term" value="C:cytoplasm"/>
    <property type="evidence" value="ECO:0007669"/>
    <property type="project" value="UniProtKB-SubCell"/>
</dbReference>
<evidence type="ECO:0000256" key="1">
    <source>
        <dbReference type="ARBA" id="ARBA00004496"/>
    </source>
</evidence>
<keyword evidence="8 23" id="KW-0681">Retinal protein</keyword>
<comment type="similarity">
    <text evidence="23">Belongs to the G-protein coupled receptor 1 family. Opsin subfamily.</text>
</comment>
<feature type="transmembrane region" description="Helical" evidence="23">
    <location>
        <begin position="184"/>
        <end position="205"/>
    </location>
</feature>
<protein>
    <recommendedName>
        <fullName evidence="20">Opsin-3</fullName>
    </recommendedName>
    <alternativeName>
        <fullName evidence="22">Encephalopsin</fullName>
    </alternativeName>
    <alternativeName>
        <fullName evidence="21">Panopsin</fullName>
    </alternativeName>
</protein>
<dbReference type="GO" id="GO:0009881">
    <property type="term" value="F:photoreceptor activity"/>
    <property type="evidence" value="ECO:0007669"/>
    <property type="project" value="UniProtKB-KW"/>
</dbReference>
<dbReference type="PROSITE" id="PS00237">
    <property type="entry name" value="G_PROTEIN_RECEP_F1_1"/>
    <property type="match status" value="1"/>
</dbReference>
<keyword evidence="9 23" id="KW-1133">Transmembrane helix</keyword>
<dbReference type="Ensembl" id="ENSCSET00000013335.1">
    <property type="protein sequence ID" value="ENSCSEP00000013176.1"/>
    <property type="gene ID" value="ENSCSEG00000008514.1"/>
</dbReference>
<evidence type="ECO:0000256" key="9">
    <source>
        <dbReference type="ARBA" id="ARBA00022989"/>
    </source>
</evidence>
<evidence type="ECO:0000256" key="5">
    <source>
        <dbReference type="ARBA" id="ARBA00022543"/>
    </source>
</evidence>
<keyword evidence="7 23" id="KW-0812">Transmembrane</keyword>
<proteinExistence type="inferred from homology"/>
<dbReference type="InParanoid" id="A0A3P8VIT9"/>
<keyword evidence="15 23" id="KW-0675">Receptor</keyword>
<dbReference type="GO" id="GO:0007601">
    <property type="term" value="P:visual perception"/>
    <property type="evidence" value="ECO:0007669"/>
    <property type="project" value="InterPro"/>
</dbReference>
<dbReference type="RefSeq" id="XP_008320382.1">
    <property type="nucleotide sequence ID" value="XM_008322160.2"/>
</dbReference>
<dbReference type="InterPro" id="IPR000276">
    <property type="entry name" value="GPCR_Rhodpsn"/>
</dbReference>
<keyword evidence="17 23" id="KW-0807">Transducer</keyword>
<keyword evidence="13" id="KW-0564">Palmitate</keyword>
<evidence type="ECO:0000256" key="20">
    <source>
        <dbReference type="ARBA" id="ARBA00072211"/>
    </source>
</evidence>
<evidence type="ECO:0000256" key="2">
    <source>
        <dbReference type="ARBA" id="ARBA00004651"/>
    </source>
</evidence>
<dbReference type="PANTHER" id="PTHR24240">
    <property type="entry name" value="OPSIN"/>
    <property type="match status" value="1"/>
</dbReference>
<evidence type="ECO:0000256" key="15">
    <source>
        <dbReference type="ARBA" id="ARBA00023170"/>
    </source>
</evidence>
<sequence>MNPVNETRAERSTDSHLFELGTYKLLAVTIGTIGVIGFCNNALVIVLYCKFKKLRSPTNLLLVNICVSDFLVSAIGINFTFVSCVKGGWVWSQATCVWDGFSNGLFGIVSIMTLAALAYERYIRVVHAQVVDFPWTWRAIAHIWLYSLVWTGAPLLGWNRYTLEIHQLGCSLDWASKDPNDASFIFFFLLACFFVPVGVMIYCYGNILYAVQRLRSIQDLQTVQIVKILRYEKKVAIMFFLMISCFLVCWTPYAAVSMVEAFGRRSQVSPRLAIIPSFFAKSSTAYNPLIYMFMSRKFRRCLQQLLCSHLSGLQPAYKERSVTPVVRPIRPIVVSNDCGSRNRPKKRVTFSSSSIVFIITSDDLHQLDMTPKTRGPSDVNVFQVRPL</sequence>
<keyword evidence="6 23" id="KW-0716">Sensory transduction</keyword>
<dbReference type="PROSITE" id="PS00238">
    <property type="entry name" value="OPSIN"/>
    <property type="match status" value="1"/>
</dbReference>
<reference evidence="25 26" key="1">
    <citation type="journal article" date="2014" name="Nat. Genet.">
        <title>Whole-genome sequence of a flatfish provides insights into ZW sex chromosome evolution and adaptation to a benthic lifestyle.</title>
        <authorList>
            <person name="Chen S."/>
            <person name="Zhang G."/>
            <person name="Shao C."/>
            <person name="Huang Q."/>
            <person name="Liu G."/>
            <person name="Zhang P."/>
            <person name="Song W."/>
            <person name="An N."/>
            <person name="Chalopin D."/>
            <person name="Volff J.N."/>
            <person name="Hong Y."/>
            <person name="Li Q."/>
            <person name="Sha Z."/>
            <person name="Zhou H."/>
            <person name="Xie M."/>
            <person name="Yu Q."/>
            <person name="Liu Y."/>
            <person name="Xiang H."/>
            <person name="Wang N."/>
            <person name="Wu K."/>
            <person name="Yang C."/>
            <person name="Zhou Q."/>
            <person name="Liao X."/>
            <person name="Yang L."/>
            <person name="Hu Q."/>
            <person name="Zhang J."/>
            <person name="Meng L."/>
            <person name="Jin L."/>
            <person name="Tian Y."/>
            <person name="Lian J."/>
            <person name="Yang J."/>
            <person name="Miao G."/>
            <person name="Liu S."/>
            <person name="Liang Z."/>
            <person name="Yan F."/>
            <person name="Li Y."/>
            <person name="Sun B."/>
            <person name="Zhang H."/>
            <person name="Zhang J."/>
            <person name="Zhu Y."/>
            <person name="Du M."/>
            <person name="Zhao Y."/>
            <person name="Schartl M."/>
            <person name="Tang Q."/>
            <person name="Wang J."/>
        </authorList>
    </citation>
    <scope>NUCLEOTIDE SEQUENCE</scope>
</reference>
<dbReference type="GO" id="GO:0016918">
    <property type="term" value="F:retinal binding"/>
    <property type="evidence" value="ECO:0007669"/>
    <property type="project" value="Ensembl"/>
</dbReference>
<evidence type="ECO:0000256" key="19">
    <source>
        <dbReference type="ARBA" id="ARBA00062265"/>
    </source>
</evidence>
<evidence type="ECO:0000256" key="12">
    <source>
        <dbReference type="ARBA" id="ARBA00023136"/>
    </source>
</evidence>
<dbReference type="Proteomes" id="UP000265120">
    <property type="component" value="Chromosome 12"/>
</dbReference>
<reference evidence="25" key="2">
    <citation type="submission" date="2025-08" db="UniProtKB">
        <authorList>
            <consortium name="Ensembl"/>
        </authorList>
    </citation>
    <scope>IDENTIFICATION</scope>
</reference>
<feature type="domain" description="G-protein coupled receptors family 1 profile" evidence="24">
    <location>
        <begin position="40"/>
        <end position="291"/>
    </location>
</feature>
<dbReference type="KEGG" id="csem:103387487"/>
<dbReference type="AlphaFoldDB" id="A0A3P8VIT9"/>
<dbReference type="PROSITE" id="PS50262">
    <property type="entry name" value="G_PROTEIN_RECEP_F1_2"/>
    <property type="match status" value="1"/>
</dbReference>
<evidence type="ECO:0000256" key="23">
    <source>
        <dbReference type="RuleBase" id="RU004951"/>
    </source>
</evidence>
<keyword evidence="16" id="KW-0325">Glycoprotein</keyword>
<keyword evidence="5 23" id="KW-0600">Photoreceptor protein</keyword>
<dbReference type="InterPro" id="IPR050125">
    <property type="entry name" value="GPCR_opsins"/>
</dbReference>
<dbReference type="Gene3D" id="1.20.1070.10">
    <property type="entry name" value="Rhodopsin 7-helix transmembrane proteins"/>
    <property type="match status" value="1"/>
</dbReference>
<dbReference type="STRING" id="244447.ENSCSEP00000013176"/>
<keyword evidence="3" id="KW-1003">Cell membrane</keyword>
<dbReference type="GO" id="GO:0007602">
    <property type="term" value="P:phototransduction"/>
    <property type="evidence" value="ECO:0007669"/>
    <property type="project" value="UniProtKB-KW"/>
</dbReference>
<keyword evidence="26" id="KW-1185">Reference proteome</keyword>
<keyword evidence="14" id="KW-1015">Disulfide bond</keyword>
<feature type="transmembrane region" description="Helical" evidence="23">
    <location>
        <begin position="25"/>
        <end position="48"/>
    </location>
</feature>
<evidence type="ECO:0000256" key="6">
    <source>
        <dbReference type="ARBA" id="ARBA00022606"/>
    </source>
</evidence>
<feature type="transmembrane region" description="Helical" evidence="23">
    <location>
        <begin position="60"/>
        <end position="81"/>
    </location>
</feature>
<evidence type="ECO:0000256" key="16">
    <source>
        <dbReference type="ARBA" id="ARBA00023180"/>
    </source>
</evidence>